<organism evidence="2 3">
    <name type="scientific">Microtetraspora fusca</name>
    <dbReference type="NCBI Taxonomy" id="1997"/>
    <lineage>
        <taxon>Bacteria</taxon>
        <taxon>Bacillati</taxon>
        <taxon>Actinomycetota</taxon>
        <taxon>Actinomycetes</taxon>
        <taxon>Streptosporangiales</taxon>
        <taxon>Streptosporangiaceae</taxon>
        <taxon>Microtetraspora</taxon>
    </lineage>
</organism>
<comment type="caution">
    <text evidence="2">The sequence shown here is derived from an EMBL/GenBank/DDBJ whole genome shotgun (WGS) entry which is preliminary data.</text>
</comment>
<dbReference type="EMBL" id="JBIAXI010000049">
    <property type="protein sequence ID" value="MFF4779383.1"/>
    <property type="molecule type" value="Genomic_DNA"/>
</dbReference>
<evidence type="ECO:0000313" key="3">
    <source>
        <dbReference type="Proteomes" id="UP001602119"/>
    </source>
</evidence>
<name>A0ABW6VK83_MICFU</name>
<evidence type="ECO:0000313" key="2">
    <source>
        <dbReference type="EMBL" id="MFF4779383.1"/>
    </source>
</evidence>
<protein>
    <submittedName>
        <fullName evidence="2">Uncharacterized protein</fullName>
    </submittedName>
</protein>
<accession>A0ABW6VK83</accession>
<dbReference type="RefSeq" id="WP_387348121.1">
    <property type="nucleotide sequence ID" value="NZ_JBIAXI010000049.1"/>
</dbReference>
<reference evidence="2 3" key="1">
    <citation type="submission" date="2024-10" db="EMBL/GenBank/DDBJ databases">
        <title>The Natural Products Discovery Center: Release of the First 8490 Sequenced Strains for Exploring Actinobacteria Biosynthetic Diversity.</title>
        <authorList>
            <person name="Kalkreuter E."/>
            <person name="Kautsar S.A."/>
            <person name="Yang D."/>
            <person name="Bader C.D."/>
            <person name="Teijaro C.N."/>
            <person name="Fluegel L."/>
            <person name="Davis C.M."/>
            <person name="Simpson J.R."/>
            <person name="Lauterbach L."/>
            <person name="Steele A.D."/>
            <person name="Gui C."/>
            <person name="Meng S."/>
            <person name="Li G."/>
            <person name="Viehrig K."/>
            <person name="Ye F."/>
            <person name="Su P."/>
            <person name="Kiefer A.F."/>
            <person name="Nichols A."/>
            <person name="Cepeda A.J."/>
            <person name="Yan W."/>
            <person name="Fan B."/>
            <person name="Jiang Y."/>
            <person name="Adhikari A."/>
            <person name="Zheng C.-J."/>
            <person name="Schuster L."/>
            <person name="Cowan T.M."/>
            <person name="Smanski M.J."/>
            <person name="Chevrette M.G."/>
            <person name="De Carvalho L.P.S."/>
            <person name="Shen B."/>
        </authorList>
    </citation>
    <scope>NUCLEOTIDE SEQUENCE [LARGE SCALE GENOMIC DNA]</scope>
    <source>
        <strain evidence="2 3">NPDC001281</strain>
    </source>
</reference>
<dbReference type="Proteomes" id="UP001602119">
    <property type="component" value="Unassembled WGS sequence"/>
</dbReference>
<gene>
    <name evidence="2" type="ORF">ACFY05_41870</name>
</gene>
<feature type="region of interest" description="Disordered" evidence="1">
    <location>
        <begin position="180"/>
        <end position="200"/>
    </location>
</feature>
<sequence length="200" mass="21921">MNNPNPIPDLLTPAQRDGLACIRCGDETAPMVPVGHVDGVQVFECTTHSAEDLPAAVPLPSPRPEPVGLAAAPAVHWKDGTTRRTHVRHRADRPPLPLGCRRCGHPPYAHQADSVPSRPHHLYEQPTVAQMRRRGEVRRRLGQCRLPAPTPPRCVRPARPMLPIEAQASDAIRLARHQSGVPTPVGWREPHTTRRTAVAA</sequence>
<evidence type="ECO:0000256" key="1">
    <source>
        <dbReference type="SAM" id="MobiDB-lite"/>
    </source>
</evidence>
<keyword evidence="3" id="KW-1185">Reference proteome</keyword>
<proteinExistence type="predicted"/>